<name>A0ABQ4AWH7_9ACTN</name>
<accession>A0ABQ4AWH7</accession>
<organism evidence="1 2">
    <name type="scientific">Actinoplanes lobatus</name>
    <dbReference type="NCBI Taxonomy" id="113568"/>
    <lineage>
        <taxon>Bacteria</taxon>
        <taxon>Bacillati</taxon>
        <taxon>Actinomycetota</taxon>
        <taxon>Actinomycetes</taxon>
        <taxon>Micromonosporales</taxon>
        <taxon>Micromonosporaceae</taxon>
        <taxon>Actinoplanes</taxon>
    </lineage>
</organism>
<evidence type="ECO:0000313" key="1">
    <source>
        <dbReference type="EMBL" id="GIE45348.1"/>
    </source>
</evidence>
<dbReference type="InterPro" id="IPR027417">
    <property type="entry name" value="P-loop_NTPase"/>
</dbReference>
<proteinExistence type="predicted"/>
<comment type="caution">
    <text evidence="1">The sequence shown here is derived from an EMBL/GenBank/DDBJ whole genome shotgun (WGS) entry which is preliminary data.</text>
</comment>
<protein>
    <submittedName>
        <fullName evidence="1">Chloramphenicol phosphotransferase</fullName>
    </submittedName>
</protein>
<dbReference type="Pfam" id="PF07931">
    <property type="entry name" value="CPT"/>
    <property type="match status" value="1"/>
</dbReference>
<reference evidence="1 2" key="1">
    <citation type="submission" date="2021-01" db="EMBL/GenBank/DDBJ databases">
        <title>Whole genome shotgun sequence of Actinoplanes lobatus NBRC 12513.</title>
        <authorList>
            <person name="Komaki H."/>
            <person name="Tamura T."/>
        </authorList>
    </citation>
    <scope>NUCLEOTIDE SEQUENCE [LARGE SCALE GENOMIC DNA]</scope>
    <source>
        <strain evidence="1 2">NBRC 12513</strain>
    </source>
</reference>
<dbReference type="InterPro" id="IPR012853">
    <property type="entry name" value="CPT"/>
</dbReference>
<dbReference type="Proteomes" id="UP000631312">
    <property type="component" value="Unassembled WGS sequence"/>
</dbReference>
<sequence length="192" mass="21375">MMSARAGRIILLNGASSSGKSSIGRALLPLLPDPWFFVPVDAINAMRSTVHTRVLDDTDITEMLTRTRLGYHRAVAAMASAGNDVIMDYPLSEQWRVADLLETLAEYDVTLVEVRCSPDELERRERRRGDRPIGLALSQALVYTHGEFDIVVDTTDTGPGECAEQIVRSLGALVSPKAFDRLRLRQPCERRH</sequence>
<keyword evidence="2" id="KW-1185">Reference proteome</keyword>
<gene>
    <name evidence="1" type="ORF">Alo02nite_82460</name>
</gene>
<dbReference type="SUPFAM" id="SSF52540">
    <property type="entry name" value="P-loop containing nucleoside triphosphate hydrolases"/>
    <property type="match status" value="1"/>
</dbReference>
<evidence type="ECO:0000313" key="2">
    <source>
        <dbReference type="Proteomes" id="UP000631312"/>
    </source>
</evidence>
<dbReference type="Gene3D" id="3.40.50.300">
    <property type="entry name" value="P-loop containing nucleotide triphosphate hydrolases"/>
    <property type="match status" value="1"/>
</dbReference>
<dbReference type="EMBL" id="BOMP01000160">
    <property type="protein sequence ID" value="GIE45348.1"/>
    <property type="molecule type" value="Genomic_DNA"/>
</dbReference>
<dbReference type="PIRSF" id="PIRSF007531">
    <property type="entry name" value="CPT"/>
    <property type="match status" value="1"/>
</dbReference>